<comment type="caution">
    <text evidence="1">The sequence shown here is derived from an EMBL/GenBank/DDBJ whole genome shotgun (WGS) entry which is preliminary data.</text>
</comment>
<protein>
    <submittedName>
        <fullName evidence="1">Swarming motility protein ybiA</fullName>
    </submittedName>
</protein>
<keyword evidence="2" id="KW-1185">Reference proteome</keyword>
<proteinExistence type="predicted"/>
<evidence type="ECO:0000313" key="1">
    <source>
        <dbReference type="EMBL" id="MCH85015.1"/>
    </source>
</evidence>
<organism evidence="1 2">
    <name type="scientific">Trifolium medium</name>
    <dbReference type="NCBI Taxonomy" id="97028"/>
    <lineage>
        <taxon>Eukaryota</taxon>
        <taxon>Viridiplantae</taxon>
        <taxon>Streptophyta</taxon>
        <taxon>Embryophyta</taxon>
        <taxon>Tracheophyta</taxon>
        <taxon>Spermatophyta</taxon>
        <taxon>Magnoliopsida</taxon>
        <taxon>eudicotyledons</taxon>
        <taxon>Gunneridae</taxon>
        <taxon>Pentapetalae</taxon>
        <taxon>rosids</taxon>
        <taxon>fabids</taxon>
        <taxon>Fabales</taxon>
        <taxon>Fabaceae</taxon>
        <taxon>Papilionoideae</taxon>
        <taxon>50 kb inversion clade</taxon>
        <taxon>NPAAA clade</taxon>
        <taxon>Hologalegina</taxon>
        <taxon>IRL clade</taxon>
        <taxon>Trifolieae</taxon>
        <taxon>Trifolium</taxon>
    </lineage>
</organism>
<reference evidence="1 2" key="1">
    <citation type="journal article" date="2018" name="Front. Plant Sci.">
        <title>Red Clover (Trifolium pratense) and Zigzag Clover (T. medium) - A Picture of Genomic Similarities and Differences.</title>
        <authorList>
            <person name="Dluhosova J."/>
            <person name="Istvanek J."/>
            <person name="Nedelnik J."/>
            <person name="Repkova J."/>
        </authorList>
    </citation>
    <scope>NUCLEOTIDE SEQUENCE [LARGE SCALE GENOMIC DNA]</scope>
    <source>
        <strain evidence="2">cv. 10/8</strain>
        <tissue evidence="1">Leaf</tissue>
    </source>
</reference>
<dbReference type="EMBL" id="LXQA010007769">
    <property type="protein sequence ID" value="MCH85015.1"/>
    <property type="molecule type" value="Genomic_DNA"/>
</dbReference>
<dbReference type="Proteomes" id="UP000265520">
    <property type="component" value="Unassembled WGS sequence"/>
</dbReference>
<name>A0A392MD29_9FABA</name>
<accession>A0A392MD29</accession>
<sequence length="326" mass="36869">MDELSPANQLEMVIPVFDGEIDAYWWVLCIEKYFKHWRTPETLKMIVAGLAMKGPALTWWLRWYPRHPWVNWDAFTSIILWHFKPEWRVMLSIPDDEEELVQDLEQSVNVDAEFSTIGDDFGKSHHETCPEESSTVNSISEENQTQILTPPKVFVNAFAMTTEMDESQIQNNMQRKIGNKINCVSSTSLKPQPLSNPSPNSFHLSLSRERLGFSMTAEPAQPTSFNLGLPKQRSPSSTVTLPWFEPPPPEPPDRSCSVLAADNRTSHFESKVVADNPGILNKDARGHSNVKVILPMCNSDAVRKREGLASANPITRTQVASDKPIR</sequence>
<evidence type="ECO:0000313" key="2">
    <source>
        <dbReference type="Proteomes" id="UP000265520"/>
    </source>
</evidence>
<dbReference type="AlphaFoldDB" id="A0A392MD29"/>
<gene>
    <name evidence="1" type="ORF">A2U01_0005856</name>
</gene>